<dbReference type="Pfam" id="PF00651">
    <property type="entry name" value="BTB"/>
    <property type="match status" value="1"/>
</dbReference>
<feature type="domain" description="BTB" evidence="1">
    <location>
        <begin position="21"/>
        <end position="99"/>
    </location>
</feature>
<comment type="caution">
    <text evidence="2">The sequence shown here is derived from an EMBL/GenBank/DDBJ whole genome shotgun (WGS) entry which is preliminary data.</text>
</comment>
<reference evidence="2" key="1">
    <citation type="submission" date="2022-10" db="EMBL/GenBank/DDBJ databases">
        <title>Fusarium specimens isolated from Avocado Roots.</title>
        <authorList>
            <person name="Stajich J."/>
            <person name="Roper C."/>
            <person name="Heimlech-Rivalta G."/>
        </authorList>
    </citation>
    <scope>NUCLEOTIDE SEQUENCE</scope>
    <source>
        <strain evidence="2">CF00143</strain>
    </source>
</reference>
<dbReference type="CDD" id="cd18186">
    <property type="entry name" value="BTB_POZ_ZBTB_KLHL-like"/>
    <property type="match status" value="1"/>
</dbReference>
<protein>
    <recommendedName>
        <fullName evidence="1">BTB domain-containing protein</fullName>
    </recommendedName>
</protein>
<evidence type="ECO:0000259" key="1">
    <source>
        <dbReference type="PROSITE" id="PS50097"/>
    </source>
</evidence>
<dbReference type="PROSITE" id="PS50097">
    <property type="entry name" value="BTB"/>
    <property type="match status" value="1"/>
</dbReference>
<dbReference type="SMART" id="SM00225">
    <property type="entry name" value="BTB"/>
    <property type="match status" value="1"/>
</dbReference>
<gene>
    <name evidence="2" type="ORF">NW766_009933</name>
</gene>
<organism evidence="2 3">
    <name type="scientific">Fusarium irregulare</name>
    <dbReference type="NCBI Taxonomy" id="2494466"/>
    <lineage>
        <taxon>Eukaryota</taxon>
        <taxon>Fungi</taxon>
        <taxon>Dikarya</taxon>
        <taxon>Ascomycota</taxon>
        <taxon>Pezizomycotina</taxon>
        <taxon>Sordariomycetes</taxon>
        <taxon>Hypocreomycetidae</taxon>
        <taxon>Hypocreales</taxon>
        <taxon>Nectriaceae</taxon>
        <taxon>Fusarium</taxon>
        <taxon>Fusarium incarnatum-equiseti species complex</taxon>
    </lineage>
</organism>
<dbReference type="AlphaFoldDB" id="A0A9W8PHK6"/>
<evidence type="ECO:0000313" key="3">
    <source>
        <dbReference type="Proteomes" id="UP001152130"/>
    </source>
</evidence>
<evidence type="ECO:0000313" key="2">
    <source>
        <dbReference type="EMBL" id="KAJ4007253.1"/>
    </source>
</evidence>
<name>A0A9W8PHK6_9HYPO</name>
<sequence>MSTQPSASDDDEGITKISKNGDVILVVGLEKEKIQVASDFLEHISPVFKAMLNAPMKEGEALRNRAHDSPVTIALPGDCPKAMKHVLRTLYGADDHFESDPSFQTVYDMVTLADKYGMAGRLKLFGANWLRIRTGDEDFHGYDGYWDKFVIACILDDDHAFFQISSILHNVHGEIIEWSLRLPDRELGMRLVYLRAQNARLNKDYV</sequence>
<dbReference type="Gene3D" id="3.30.710.10">
    <property type="entry name" value="Potassium Channel Kv1.1, Chain A"/>
    <property type="match status" value="1"/>
</dbReference>
<dbReference type="OrthoDB" id="5275938at2759"/>
<accession>A0A9W8PHK6</accession>
<dbReference type="SUPFAM" id="SSF54695">
    <property type="entry name" value="POZ domain"/>
    <property type="match status" value="1"/>
</dbReference>
<dbReference type="Proteomes" id="UP001152130">
    <property type="component" value="Unassembled WGS sequence"/>
</dbReference>
<dbReference type="EMBL" id="JAPDHF010000017">
    <property type="protein sequence ID" value="KAJ4007253.1"/>
    <property type="molecule type" value="Genomic_DNA"/>
</dbReference>
<dbReference type="InterPro" id="IPR011333">
    <property type="entry name" value="SKP1/BTB/POZ_sf"/>
</dbReference>
<dbReference type="InterPro" id="IPR000210">
    <property type="entry name" value="BTB/POZ_dom"/>
</dbReference>
<keyword evidence="3" id="KW-1185">Reference proteome</keyword>
<proteinExistence type="predicted"/>